<accession>A0A4R6MDH5</accession>
<organism evidence="3 4">
    <name type="scientific">Marinomonas balearica</name>
    <dbReference type="NCBI Taxonomy" id="491947"/>
    <lineage>
        <taxon>Bacteria</taxon>
        <taxon>Pseudomonadati</taxon>
        <taxon>Pseudomonadota</taxon>
        <taxon>Gammaproteobacteria</taxon>
        <taxon>Oceanospirillales</taxon>
        <taxon>Oceanospirillaceae</taxon>
        <taxon>Marinomonas</taxon>
    </lineage>
</organism>
<dbReference type="EMBL" id="SNXC01000009">
    <property type="protein sequence ID" value="TDO99613.1"/>
    <property type="molecule type" value="Genomic_DNA"/>
</dbReference>
<keyword evidence="2" id="KW-0732">Signal</keyword>
<sequence length="275" mass="30888">MKLAKLILLSSTFSAYTYATEIDLASIDPEKARAYQAYLLTFEWPKGTSSEEVTYEDIKNSTNIVSYDPPELNIEESTTRPATIEPLFNAFDGFNKKVGRHAKVLSNEKWTFIFPEAGFTHHETFHSTIDANGYVDLNGDISVKLGRYLETELNYQHYLFSTLENSEASEEDKSASEENKSAPLDSAQNEQTTLVGLPSAQSIIPLRPIQVLNLTLNNKTASKKINYLDHPIIGTLLYFVPMDLEEAIEQKALESFTPDLGENKTQEDLTSSELE</sequence>
<dbReference type="Proteomes" id="UP000294656">
    <property type="component" value="Unassembled WGS sequence"/>
</dbReference>
<feature type="region of interest" description="Disordered" evidence="1">
    <location>
        <begin position="254"/>
        <end position="275"/>
    </location>
</feature>
<evidence type="ECO:0000313" key="4">
    <source>
        <dbReference type="Proteomes" id="UP000294656"/>
    </source>
</evidence>
<evidence type="ECO:0000313" key="3">
    <source>
        <dbReference type="EMBL" id="TDO99613.1"/>
    </source>
</evidence>
<proteinExistence type="predicted"/>
<evidence type="ECO:0000256" key="2">
    <source>
        <dbReference type="SAM" id="SignalP"/>
    </source>
</evidence>
<reference evidence="3 4" key="1">
    <citation type="submission" date="2019-03" db="EMBL/GenBank/DDBJ databases">
        <title>Genomic Encyclopedia of Type Strains, Phase III (KMG-III): the genomes of soil and plant-associated and newly described type strains.</title>
        <authorList>
            <person name="Whitman W."/>
        </authorList>
    </citation>
    <scope>NUCLEOTIDE SEQUENCE [LARGE SCALE GENOMIC DNA]</scope>
    <source>
        <strain evidence="3 4">CECT 7378</strain>
    </source>
</reference>
<comment type="caution">
    <text evidence="3">The sequence shown here is derived from an EMBL/GenBank/DDBJ whole genome shotgun (WGS) entry which is preliminary data.</text>
</comment>
<feature type="chain" id="PRO_5020768008" evidence="2">
    <location>
        <begin position="20"/>
        <end position="275"/>
    </location>
</feature>
<feature type="compositionally biased region" description="Basic and acidic residues" evidence="1">
    <location>
        <begin position="171"/>
        <end position="180"/>
    </location>
</feature>
<dbReference type="AlphaFoldDB" id="A0A4R6MDH5"/>
<dbReference type="RefSeq" id="WP_166637626.1">
    <property type="nucleotide sequence ID" value="NZ_SNXC01000009.1"/>
</dbReference>
<protein>
    <submittedName>
        <fullName evidence="3">Peptidoglycan-binding protein CsiV</fullName>
    </submittedName>
</protein>
<feature type="signal peptide" evidence="2">
    <location>
        <begin position="1"/>
        <end position="19"/>
    </location>
</feature>
<gene>
    <name evidence="3" type="ORF">DFP79_0598</name>
</gene>
<feature type="region of interest" description="Disordered" evidence="1">
    <location>
        <begin position="166"/>
        <end position="189"/>
    </location>
</feature>
<evidence type="ECO:0000256" key="1">
    <source>
        <dbReference type="SAM" id="MobiDB-lite"/>
    </source>
</evidence>
<name>A0A4R6MDH5_9GAMM</name>
<keyword evidence="4" id="KW-1185">Reference proteome</keyword>